<keyword evidence="1" id="KW-0413">Isomerase</keyword>
<reference evidence="1 2" key="1">
    <citation type="journal article" date="2011" name="PLoS Pathog.">
        <title>Dynamic evolution of pathogenicity revealed by sequencing and comparative genomics of 19 Pseudomonas syringae isolates.</title>
        <authorList>
            <person name="Baltrus D.A."/>
            <person name="Nishimura M.T."/>
            <person name="Romanchuk A."/>
            <person name="Chang J.H."/>
            <person name="Mukhtar M.S."/>
            <person name="Cherkis K."/>
            <person name="Roach J."/>
            <person name="Grant S.R."/>
            <person name="Jones C.D."/>
            <person name="Dangl J.L."/>
        </authorList>
    </citation>
    <scope>NUCLEOTIDE SEQUENCE [LARGE SCALE GENOMIC DNA]</scope>
    <source>
        <strain evidence="2">M301072PT</strain>
    </source>
</reference>
<dbReference type="HOGENOM" id="CLU_3370315_0_0_6"/>
<proteinExistence type="predicted"/>
<comment type="caution">
    <text evidence="1">The sequence shown here is derived from an EMBL/GenBank/DDBJ whole genome shotgun (WGS) entry which is preliminary data.</text>
</comment>
<protein>
    <submittedName>
        <fullName evidence="1">DNA topoisomerase</fullName>
    </submittedName>
</protein>
<gene>
    <name evidence="1" type="ORF">PSYJA_45846</name>
</gene>
<evidence type="ECO:0000313" key="2">
    <source>
        <dbReference type="Proteomes" id="UP000004471"/>
    </source>
</evidence>
<dbReference type="AlphaFoldDB" id="F3G0K0"/>
<dbReference type="Proteomes" id="UP000004471">
    <property type="component" value="Unassembled WGS sequence"/>
</dbReference>
<feature type="non-terminal residue" evidence="1">
    <location>
        <position position="1"/>
    </location>
</feature>
<sequence length="35" mass="4484">GRKQYRYHPRWREIRDQDKYSRLIEFGHALPKVRK</sequence>
<evidence type="ECO:0000313" key="1">
    <source>
        <dbReference type="EMBL" id="EGH35992.1"/>
    </source>
</evidence>
<organism evidence="1 2">
    <name type="scientific">Pseudomonas syringae pv. japonica str. M301072</name>
    <dbReference type="NCBI Taxonomy" id="629262"/>
    <lineage>
        <taxon>Bacteria</taxon>
        <taxon>Pseudomonadati</taxon>
        <taxon>Pseudomonadota</taxon>
        <taxon>Gammaproteobacteria</taxon>
        <taxon>Pseudomonadales</taxon>
        <taxon>Pseudomonadaceae</taxon>
        <taxon>Pseudomonas</taxon>
        <taxon>Pseudomonas syringae</taxon>
    </lineage>
</organism>
<dbReference type="GO" id="GO:0016853">
    <property type="term" value="F:isomerase activity"/>
    <property type="evidence" value="ECO:0007669"/>
    <property type="project" value="UniProtKB-KW"/>
</dbReference>
<dbReference type="InterPro" id="IPR011010">
    <property type="entry name" value="DNA_brk_join_enz"/>
</dbReference>
<dbReference type="GO" id="GO:0003677">
    <property type="term" value="F:DNA binding"/>
    <property type="evidence" value="ECO:0007669"/>
    <property type="project" value="InterPro"/>
</dbReference>
<name>F3G0K0_PSESX</name>
<dbReference type="EMBL" id="AEAH01004301">
    <property type="protein sequence ID" value="EGH35992.1"/>
    <property type="molecule type" value="Genomic_DNA"/>
</dbReference>
<dbReference type="SUPFAM" id="SSF56349">
    <property type="entry name" value="DNA breaking-rejoining enzymes"/>
    <property type="match status" value="1"/>
</dbReference>
<accession>F3G0K0</accession>